<dbReference type="RefSeq" id="WP_126919799.1">
    <property type="nucleotide sequence ID" value="NZ_CP033905.1"/>
</dbReference>
<evidence type="ECO:0000313" key="14">
    <source>
        <dbReference type="Proteomes" id="UP000275951"/>
    </source>
</evidence>
<keyword evidence="7 12" id="KW-0479">Metal-binding</keyword>
<dbReference type="InterPro" id="IPR023214">
    <property type="entry name" value="HAD_sf"/>
</dbReference>
<sequence>MYSLLAFDLDDTLAPSKSPLPERMAIALRDLLDLHDVCVISGGNFDQFRTQLLSGLGASDAQLSRLHLMPTCGTRYMRHDAGGWAPVYVRDLSEDERREAMRVVEEEAQRLDLWEERVWGEIVEDRGSQITFSALGQRAPLEAKKAWDPTGEKKEALRAAVARRLPRLEVRSGGSTSVDITRKGVDKAYGIAELEKESGIPIAEMLFIGDRLDEGGNDYPVKRLGIATHAVAGWEDTADFVEGYVAGQVKHE</sequence>
<dbReference type="NCBIfam" id="TIGR01484">
    <property type="entry name" value="HAD-SF-IIB"/>
    <property type="match status" value="1"/>
</dbReference>
<comment type="similarity">
    <text evidence="3">Belongs to the eukaryotic PMM family.</text>
</comment>
<organism evidence="13 14">
    <name type="scientific">Trueperella pyogenes</name>
    <dbReference type="NCBI Taxonomy" id="1661"/>
    <lineage>
        <taxon>Bacteria</taxon>
        <taxon>Bacillati</taxon>
        <taxon>Actinomycetota</taxon>
        <taxon>Actinomycetes</taxon>
        <taxon>Actinomycetales</taxon>
        <taxon>Actinomycetaceae</taxon>
        <taxon>Trueperella</taxon>
    </lineage>
</organism>
<evidence type="ECO:0000256" key="2">
    <source>
        <dbReference type="ARBA" id="ARBA00004699"/>
    </source>
</evidence>
<evidence type="ECO:0000256" key="7">
    <source>
        <dbReference type="ARBA" id="ARBA00022723"/>
    </source>
</evidence>
<proteinExistence type="inferred from homology"/>
<dbReference type="Proteomes" id="UP000275951">
    <property type="component" value="Chromosome"/>
</dbReference>
<evidence type="ECO:0000256" key="12">
    <source>
        <dbReference type="PIRSR" id="PIRSR605002-3"/>
    </source>
</evidence>
<evidence type="ECO:0000256" key="3">
    <source>
        <dbReference type="ARBA" id="ARBA00009736"/>
    </source>
</evidence>
<dbReference type="AlphaFoldDB" id="A0A3Q9GGV3"/>
<comment type="subcellular location">
    <subcellularLocation>
        <location evidence="1">Cytoplasm</location>
    </subcellularLocation>
</comment>
<evidence type="ECO:0000313" key="13">
    <source>
        <dbReference type="EMBL" id="AZR06218.1"/>
    </source>
</evidence>
<evidence type="ECO:0000256" key="4">
    <source>
        <dbReference type="ARBA" id="ARBA00011738"/>
    </source>
</evidence>
<comment type="cofactor">
    <cofactor evidence="12">
        <name>Mg(2+)</name>
        <dbReference type="ChEBI" id="CHEBI:18420"/>
    </cofactor>
</comment>
<gene>
    <name evidence="13" type="ORF">EBQ10_02175</name>
</gene>
<feature type="binding site" evidence="11">
    <location>
        <position position="179"/>
    </location>
    <ligand>
        <name>alpha-D-mannose 1-phosphate</name>
        <dbReference type="ChEBI" id="CHEBI:58409"/>
    </ligand>
</feature>
<dbReference type="GO" id="GO:0005737">
    <property type="term" value="C:cytoplasm"/>
    <property type="evidence" value="ECO:0007669"/>
    <property type="project" value="UniProtKB-SubCell"/>
</dbReference>
<dbReference type="SFLD" id="SFLDG01140">
    <property type="entry name" value="C2.B:_Phosphomannomutase_and_P"/>
    <property type="match status" value="1"/>
</dbReference>
<name>A0A3Q9GGV3_9ACTO</name>
<dbReference type="InterPro" id="IPR005002">
    <property type="entry name" value="PMM"/>
</dbReference>
<dbReference type="Gene3D" id="3.30.1240.20">
    <property type="match status" value="1"/>
</dbReference>
<reference evidence="13 14" key="1">
    <citation type="submission" date="2018-11" db="EMBL/GenBank/DDBJ databases">
        <title>Multidrug-resistant genes are associated with an 42-kb island TGI1 carrying a complex class 1 integron in a Trueperella pyogenes.</title>
        <authorList>
            <person name="Dong W."/>
        </authorList>
    </citation>
    <scope>NUCLEOTIDE SEQUENCE [LARGE SCALE GENOMIC DNA]</scope>
    <source>
        <strain evidence="13 14">TP4</strain>
    </source>
</reference>
<dbReference type="InterPro" id="IPR043169">
    <property type="entry name" value="PMM_cap"/>
</dbReference>
<feature type="active site" description="Nucleophile" evidence="10">
    <location>
        <position position="8"/>
    </location>
</feature>
<keyword evidence="9" id="KW-0413">Isomerase</keyword>
<evidence type="ECO:0000256" key="5">
    <source>
        <dbReference type="ARBA" id="ARBA00012730"/>
    </source>
</evidence>
<feature type="binding site" evidence="11">
    <location>
        <position position="177"/>
    </location>
    <ligand>
        <name>alpha-D-mannose 1-phosphate</name>
        <dbReference type="ChEBI" id="CHEBI:58409"/>
    </ligand>
</feature>
<accession>A0A3Q9GGV3</accession>
<dbReference type="GO" id="GO:0016791">
    <property type="term" value="F:phosphatase activity"/>
    <property type="evidence" value="ECO:0007669"/>
    <property type="project" value="UniProtKB-ARBA"/>
</dbReference>
<dbReference type="GO" id="GO:0009298">
    <property type="term" value="P:GDP-mannose biosynthetic process"/>
    <property type="evidence" value="ECO:0007669"/>
    <property type="project" value="UniProtKB-UniPathway"/>
</dbReference>
<evidence type="ECO:0000256" key="9">
    <source>
        <dbReference type="ARBA" id="ARBA00023235"/>
    </source>
</evidence>
<feature type="binding site" evidence="12">
    <location>
        <position position="210"/>
    </location>
    <ligand>
        <name>Mg(2+)</name>
        <dbReference type="ChEBI" id="CHEBI:18420"/>
        <label>1</label>
    </ligand>
</feature>
<evidence type="ECO:0000256" key="8">
    <source>
        <dbReference type="ARBA" id="ARBA00022842"/>
    </source>
</evidence>
<dbReference type="SFLD" id="SFLDG01143">
    <property type="entry name" value="C2.B.3:_Phosphomannomutase_Lik"/>
    <property type="match status" value="1"/>
</dbReference>
<keyword evidence="13" id="KW-0378">Hydrolase</keyword>
<keyword evidence="6" id="KW-0963">Cytoplasm</keyword>
<evidence type="ECO:0000256" key="10">
    <source>
        <dbReference type="PIRSR" id="PIRSR605002-1"/>
    </source>
</evidence>
<dbReference type="Pfam" id="PF03332">
    <property type="entry name" value="PMM"/>
    <property type="match status" value="1"/>
</dbReference>
<dbReference type="SUPFAM" id="SSF56784">
    <property type="entry name" value="HAD-like"/>
    <property type="match status" value="1"/>
</dbReference>
<protein>
    <recommendedName>
        <fullName evidence="5">phosphomannomutase</fullName>
        <ecNumber evidence="5">5.4.2.8</ecNumber>
    </recommendedName>
</protein>
<evidence type="ECO:0000256" key="6">
    <source>
        <dbReference type="ARBA" id="ARBA00022490"/>
    </source>
</evidence>
<dbReference type="SFLD" id="SFLDS00003">
    <property type="entry name" value="Haloacid_Dehalogenase"/>
    <property type="match status" value="1"/>
</dbReference>
<dbReference type="EMBL" id="CP033905">
    <property type="protein sequence ID" value="AZR06218.1"/>
    <property type="molecule type" value="Genomic_DNA"/>
</dbReference>
<dbReference type="InterPro" id="IPR036412">
    <property type="entry name" value="HAD-like_sf"/>
</dbReference>
<comment type="subunit">
    <text evidence="4">Homodimer.</text>
</comment>
<evidence type="ECO:0000256" key="1">
    <source>
        <dbReference type="ARBA" id="ARBA00004496"/>
    </source>
</evidence>
<dbReference type="GO" id="GO:0004615">
    <property type="term" value="F:phosphomannomutase activity"/>
    <property type="evidence" value="ECO:0007669"/>
    <property type="project" value="UniProtKB-EC"/>
</dbReference>
<dbReference type="InterPro" id="IPR006379">
    <property type="entry name" value="HAD-SF_hydro_IIB"/>
</dbReference>
<feature type="active site" description="Proton donor/acceptor" evidence="10">
    <location>
        <position position="10"/>
    </location>
</feature>
<feature type="binding site" evidence="11">
    <location>
        <position position="126"/>
    </location>
    <ligand>
        <name>alpha-D-mannose 1-phosphate</name>
        <dbReference type="ChEBI" id="CHEBI:58409"/>
    </ligand>
</feature>
<feature type="binding site" evidence="12">
    <location>
        <position position="8"/>
    </location>
    <ligand>
        <name>Mg(2+)</name>
        <dbReference type="ChEBI" id="CHEBI:18420"/>
        <label>1</label>
    </ligand>
</feature>
<comment type="pathway">
    <text evidence="2">Nucleotide-sugar biosynthesis; GDP-alpha-D-mannose biosynthesis; alpha-D-mannose 1-phosphate from D-fructose 6-phosphate: step 2/2.</text>
</comment>
<dbReference type="UniPathway" id="UPA00126">
    <property type="reaction ID" value="UER00424"/>
</dbReference>
<dbReference type="EC" id="5.4.2.8" evidence="5"/>
<feature type="binding site" evidence="12">
    <location>
        <position position="10"/>
    </location>
    <ligand>
        <name>Mg(2+)</name>
        <dbReference type="ChEBI" id="CHEBI:18420"/>
        <label>1</label>
    </ligand>
</feature>
<keyword evidence="8 12" id="KW-0460">Magnesium</keyword>
<evidence type="ECO:0000256" key="11">
    <source>
        <dbReference type="PIRSR" id="PIRSR605002-2"/>
    </source>
</evidence>
<dbReference type="Gene3D" id="3.40.50.1000">
    <property type="entry name" value="HAD superfamily/HAD-like"/>
    <property type="match status" value="1"/>
</dbReference>
<dbReference type="GO" id="GO:0046872">
    <property type="term" value="F:metal ion binding"/>
    <property type="evidence" value="ECO:0007669"/>
    <property type="project" value="UniProtKB-KW"/>
</dbReference>